<accession>A0AAD6N8D1</accession>
<dbReference type="Pfam" id="PF03659">
    <property type="entry name" value="Glyco_hydro_71"/>
    <property type="match status" value="1"/>
</dbReference>
<organism evidence="1 2">
    <name type="scientific">Penicillium canescens</name>
    <dbReference type="NCBI Taxonomy" id="5083"/>
    <lineage>
        <taxon>Eukaryota</taxon>
        <taxon>Fungi</taxon>
        <taxon>Dikarya</taxon>
        <taxon>Ascomycota</taxon>
        <taxon>Pezizomycotina</taxon>
        <taxon>Eurotiomycetes</taxon>
        <taxon>Eurotiomycetidae</taxon>
        <taxon>Eurotiales</taxon>
        <taxon>Aspergillaceae</taxon>
        <taxon>Penicillium</taxon>
    </lineage>
</organism>
<dbReference type="Gene3D" id="3.20.20.80">
    <property type="entry name" value="Glycosidases"/>
    <property type="match status" value="1"/>
</dbReference>
<dbReference type="Proteomes" id="UP001219568">
    <property type="component" value="Unassembled WGS sequence"/>
</dbReference>
<evidence type="ECO:0000313" key="1">
    <source>
        <dbReference type="EMBL" id="KAJ6041355.1"/>
    </source>
</evidence>
<dbReference type="InterPro" id="IPR005197">
    <property type="entry name" value="Glyco_hydro_71"/>
</dbReference>
<evidence type="ECO:0000313" key="2">
    <source>
        <dbReference type="Proteomes" id="UP001219568"/>
    </source>
</evidence>
<comment type="caution">
    <text evidence="1">The sequence shown here is derived from an EMBL/GenBank/DDBJ whole genome shotgun (WGS) entry which is preliminary data.</text>
</comment>
<sequence length="419" mass="46295">MGTSRVGRASSDYDQDMKRARAFGIDAFALNIGVDPFTDQQLGLLYESASNNDMKVFISIDFNWWRIDQTGLIGEKIARFSNQPAQLLVDDKVFVSSFGGDGLDVMALRAAVGRPIFFAPNLHPPFSTELESIDGLLNWMAWPSDGNNKAPAPGRRVSVADGDTIYLNALAGKSYIAPVSPWFFTHFGPEVSYSKNWVFPSDLLWFHRWMELLALSPRFIEILTWNDYGESHYIGPLNSPHTDDGASKWTNTMPHDGWLDVAKPFIDAFKQGASSPDEFVTSDKLVYWYRPNPREIYCGVTDTCMSEADNSSGNYFIGRPDGWQQLNDSVFVVSLLTSAATVRVSSGGNVYSYEAPLGVSAKEVSMGLGPQSFAVIRGGQTILSGTGTTEITDECVYGAYNYNAYGKLCPTSYGRYLIC</sequence>
<dbReference type="AlphaFoldDB" id="A0AAD6N8D1"/>
<reference evidence="1" key="1">
    <citation type="journal article" date="2023" name="IMA Fungus">
        <title>Comparative genomic study of the Penicillium genus elucidates a diverse pangenome and 15 lateral gene transfer events.</title>
        <authorList>
            <person name="Petersen C."/>
            <person name="Sorensen T."/>
            <person name="Nielsen M.R."/>
            <person name="Sondergaard T.E."/>
            <person name="Sorensen J.L."/>
            <person name="Fitzpatrick D.A."/>
            <person name="Frisvad J.C."/>
            <person name="Nielsen K.L."/>
        </authorList>
    </citation>
    <scope>NUCLEOTIDE SEQUENCE</scope>
    <source>
        <strain evidence="1">IBT 15450</strain>
    </source>
</reference>
<gene>
    <name evidence="1" type="ORF">N7460_006745</name>
</gene>
<dbReference type="GO" id="GO:0051118">
    <property type="term" value="F:glucan endo-1,3-alpha-glucosidase activity"/>
    <property type="evidence" value="ECO:0007669"/>
    <property type="project" value="InterPro"/>
</dbReference>
<dbReference type="CDD" id="cd11577">
    <property type="entry name" value="GH71"/>
    <property type="match status" value="1"/>
</dbReference>
<proteinExistence type="predicted"/>
<name>A0AAD6N8D1_PENCN</name>
<protein>
    <submittedName>
        <fullName evidence="1">CAZyme family GH71</fullName>
    </submittedName>
</protein>
<dbReference type="EMBL" id="JAQJZL010000005">
    <property type="protein sequence ID" value="KAJ6041355.1"/>
    <property type="molecule type" value="Genomic_DNA"/>
</dbReference>
<reference evidence="1" key="2">
    <citation type="submission" date="2023-01" db="EMBL/GenBank/DDBJ databases">
        <authorList>
            <person name="Petersen C."/>
        </authorList>
    </citation>
    <scope>NUCLEOTIDE SEQUENCE</scope>
    <source>
        <strain evidence="1">IBT 15450</strain>
    </source>
</reference>
<keyword evidence="2" id="KW-1185">Reference proteome</keyword>